<proteinExistence type="predicted"/>
<dbReference type="GO" id="GO:0000783">
    <property type="term" value="C:nuclear telomere cap complex"/>
    <property type="evidence" value="ECO:0007669"/>
    <property type="project" value="TreeGrafter"/>
</dbReference>
<sequence length="569" mass="65370">MSLKNLQAGFIKQTISAKIESTSNLHEQLMRIAIKDSNGSKANIILEGELFAKCFERIRKDTSIKVSDFVISTDYSQVSQYFPDFIHGPNITNHGSDFQWFIHITDGQIPSLELSYKSNTLQIDEHTNLNKISIEDLYKVKIPHFDPKSPKFCNLKYIIEHSNESGFYANCYGTILHSTSSYNISHIKDFIAMIQITDLSIYPESIDVTIFHHSPREMIKIRALGDIVYLHQCQFRCKNGEVSGRLSAGRSSSKWFVFDLENSHSNPYGSYKSIFKPDKDHEIIMKNVREWTIGTFANNNPLGRNSKRLSMINKNEEANIVFRVYGIYKMGIRENSPSALVGYDQASICQAIIQKSEENAYKYIKNSDTMQITNAIFENGRIFLTKQSDILIIPEFMNSNKIPLIPEKSKELNAILKGYMPSYQIIKRSQINPSLYSFPMYSYERLKHIDMNAKCRVQGFIIKILPENPWEAEGMYCSTCKAKTCFQFCQCGDETEIKCKFEIFLWDGSENVKSVIRLILNEEDCSQFIGSMGWENLKKLLLSYESLFEFGIEVAPDGFRIIDTKIISN</sequence>
<keyword evidence="7" id="KW-1185">Reference proteome</keyword>
<evidence type="ECO:0000259" key="5">
    <source>
        <dbReference type="Pfam" id="PF02765"/>
    </source>
</evidence>
<dbReference type="Pfam" id="PF02765">
    <property type="entry name" value="POT1"/>
    <property type="match status" value="1"/>
</dbReference>
<dbReference type="GO" id="GO:0010521">
    <property type="term" value="F:telomerase inhibitor activity"/>
    <property type="evidence" value="ECO:0007669"/>
    <property type="project" value="TreeGrafter"/>
</dbReference>
<dbReference type="AlphaFoldDB" id="A0AAU9JI10"/>
<dbReference type="Gene3D" id="2.40.50.140">
    <property type="entry name" value="Nucleic acid-binding proteins"/>
    <property type="match status" value="1"/>
</dbReference>
<protein>
    <recommendedName>
        <fullName evidence="5">Telomeric single stranded DNA binding POT1/Cdc13 domain-containing protein</fullName>
    </recommendedName>
</protein>
<dbReference type="GO" id="GO:0032210">
    <property type="term" value="P:regulation of telomere maintenance via telomerase"/>
    <property type="evidence" value="ECO:0007669"/>
    <property type="project" value="TreeGrafter"/>
</dbReference>
<dbReference type="GO" id="GO:0016233">
    <property type="term" value="P:telomere capping"/>
    <property type="evidence" value="ECO:0007669"/>
    <property type="project" value="TreeGrafter"/>
</dbReference>
<keyword evidence="2" id="KW-0158">Chromosome</keyword>
<dbReference type="EMBL" id="CAJZBQ010000025">
    <property type="protein sequence ID" value="CAG9320442.1"/>
    <property type="molecule type" value="Genomic_DNA"/>
</dbReference>
<name>A0AAU9JI10_9CILI</name>
<dbReference type="InterPro" id="IPR011564">
    <property type="entry name" value="Telomer_end-bd_POT1/Cdc13"/>
</dbReference>
<comment type="caution">
    <text evidence="6">The sequence shown here is derived from an EMBL/GenBank/DDBJ whole genome shotgun (WGS) entry which is preliminary data.</text>
</comment>
<comment type="subcellular location">
    <subcellularLocation>
        <location evidence="1">Chromosome</location>
        <location evidence="1">Telomere</location>
    </subcellularLocation>
</comment>
<dbReference type="Proteomes" id="UP001162131">
    <property type="component" value="Unassembled WGS sequence"/>
</dbReference>
<evidence type="ECO:0000256" key="1">
    <source>
        <dbReference type="ARBA" id="ARBA00004574"/>
    </source>
</evidence>
<reference evidence="6" key="1">
    <citation type="submission" date="2021-09" db="EMBL/GenBank/DDBJ databases">
        <authorList>
            <consortium name="AG Swart"/>
            <person name="Singh M."/>
            <person name="Singh A."/>
            <person name="Seah K."/>
            <person name="Emmerich C."/>
        </authorList>
    </citation>
    <scope>NUCLEOTIDE SEQUENCE</scope>
    <source>
        <strain evidence="6">ATCC30299</strain>
    </source>
</reference>
<feature type="domain" description="Telomeric single stranded DNA binding POT1/Cdc13" evidence="5">
    <location>
        <begin position="164"/>
        <end position="292"/>
    </location>
</feature>
<dbReference type="GO" id="GO:0098505">
    <property type="term" value="F:G-rich strand telomeric DNA binding"/>
    <property type="evidence" value="ECO:0007669"/>
    <property type="project" value="TreeGrafter"/>
</dbReference>
<evidence type="ECO:0000313" key="7">
    <source>
        <dbReference type="Proteomes" id="UP001162131"/>
    </source>
</evidence>
<evidence type="ECO:0000256" key="2">
    <source>
        <dbReference type="ARBA" id="ARBA00022454"/>
    </source>
</evidence>
<dbReference type="InterPro" id="IPR028389">
    <property type="entry name" value="POT1"/>
</dbReference>
<evidence type="ECO:0000313" key="6">
    <source>
        <dbReference type="EMBL" id="CAG9320442.1"/>
    </source>
</evidence>
<dbReference type="PANTHER" id="PTHR14513:SF0">
    <property type="entry name" value="PROTECTION OF TELOMERES PROTEIN 1"/>
    <property type="match status" value="1"/>
</dbReference>
<evidence type="ECO:0000256" key="4">
    <source>
        <dbReference type="ARBA" id="ARBA00023125"/>
    </source>
</evidence>
<accession>A0AAU9JI10</accession>
<keyword evidence="4" id="KW-0238">DNA-binding</keyword>
<dbReference type="PANTHER" id="PTHR14513">
    <property type="entry name" value="PROTECTION OF TELOMERES 1"/>
    <property type="match status" value="1"/>
</dbReference>
<keyword evidence="3" id="KW-0779">Telomere</keyword>
<dbReference type="InterPro" id="IPR012340">
    <property type="entry name" value="NA-bd_OB-fold"/>
</dbReference>
<organism evidence="6 7">
    <name type="scientific">Blepharisma stoltei</name>
    <dbReference type="NCBI Taxonomy" id="1481888"/>
    <lineage>
        <taxon>Eukaryota</taxon>
        <taxon>Sar</taxon>
        <taxon>Alveolata</taxon>
        <taxon>Ciliophora</taxon>
        <taxon>Postciliodesmatophora</taxon>
        <taxon>Heterotrichea</taxon>
        <taxon>Heterotrichida</taxon>
        <taxon>Blepharismidae</taxon>
        <taxon>Blepharisma</taxon>
    </lineage>
</organism>
<dbReference type="SUPFAM" id="SSF50249">
    <property type="entry name" value="Nucleic acid-binding proteins"/>
    <property type="match status" value="1"/>
</dbReference>
<evidence type="ECO:0000256" key="3">
    <source>
        <dbReference type="ARBA" id="ARBA00022895"/>
    </source>
</evidence>
<gene>
    <name evidence="6" type="ORF">BSTOLATCC_MIC26357</name>
</gene>